<evidence type="ECO:0000313" key="10">
    <source>
        <dbReference type="EMBL" id="HDI83771.1"/>
    </source>
</evidence>
<dbReference type="Gene3D" id="3.30.565.10">
    <property type="entry name" value="Histidine kinase-like ATPase, C-terminal domain"/>
    <property type="match status" value="1"/>
</dbReference>
<dbReference type="PANTHER" id="PTHR43711:SF1">
    <property type="entry name" value="HISTIDINE KINASE 1"/>
    <property type="match status" value="1"/>
</dbReference>
<dbReference type="InterPro" id="IPR050736">
    <property type="entry name" value="Sensor_HK_Regulatory"/>
</dbReference>
<dbReference type="EMBL" id="DQWE01000389">
    <property type="protein sequence ID" value="HDI83771.1"/>
    <property type="molecule type" value="Genomic_DNA"/>
</dbReference>
<evidence type="ECO:0000256" key="3">
    <source>
        <dbReference type="ARBA" id="ARBA00022553"/>
    </source>
</evidence>
<dbReference type="PANTHER" id="PTHR43711">
    <property type="entry name" value="TWO-COMPONENT HISTIDINE KINASE"/>
    <property type="match status" value="1"/>
</dbReference>
<organism evidence="10">
    <name type="scientific">candidate division WOR-3 bacterium</name>
    <dbReference type="NCBI Taxonomy" id="2052148"/>
    <lineage>
        <taxon>Bacteria</taxon>
        <taxon>Bacteria division WOR-3</taxon>
    </lineage>
</organism>
<dbReference type="SUPFAM" id="SSF47384">
    <property type="entry name" value="Homodimeric domain of signal transducing histidine kinase"/>
    <property type="match status" value="1"/>
</dbReference>
<name>A0A7C0ZDM0_UNCW3</name>
<dbReference type="AlphaFoldDB" id="A0A7C0ZDM0"/>
<dbReference type="Gene3D" id="1.10.287.130">
    <property type="match status" value="1"/>
</dbReference>
<dbReference type="Proteomes" id="UP000885847">
    <property type="component" value="Unassembled WGS sequence"/>
</dbReference>
<evidence type="ECO:0000256" key="2">
    <source>
        <dbReference type="ARBA" id="ARBA00012438"/>
    </source>
</evidence>
<feature type="transmembrane region" description="Helical" evidence="8">
    <location>
        <begin position="6"/>
        <end position="27"/>
    </location>
</feature>
<dbReference type="PROSITE" id="PS50109">
    <property type="entry name" value="HIS_KIN"/>
    <property type="match status" value="1"/>
</dbReference>
<accession>A0A7C0ZDM0</accession>
<keyword evidence="7" id="KW-0175">Coiled coil</keyword>
<dbReference type="SMART" id="SM00387">
    <property type="entry name" value="HATPase_c"/>
    <property type="match status" value="1"/>
</dbReference>
<evidence type="ECO:0000256" key="1">
    <source>
        <dbReference type="ARBA" id="ARBA00000085"/>
    </source>
</evidence>
<dbReference type="InterPro" id="IPR036890">
    <property type="entry name" value="HATPase_C_sf"/>
</dbReference>
<evidence type="ECO:0000259" key="9">
    <source>
        <dbReference type="PROSITE" id="PS50109"/>
    </source>
</evidence>
<keyword evidence="8" id="KW-0472">Membrane</keyword>
<keyword evidence="8" id="KW-0812">Transmembrane</keyword>
<keyword evidence="5 10" id="KW-0418">Kinase</keyword>
<dbReference type="InterPro" id="IPR004358">
    <property type="entry name" value="Sig_transdc_His_kin-like_C"/>
</dbReference>
<proteinExistence type="predicted"/>
<dbReference type="EC" id="2.7.13.3" evidence="2"/>
<evidence type="ECO:0000256" key="4">
    <source>
        <dbReference type="ARBA" id="ARBA00022679"/>
    </source>
</evidence>
<comment type="caution">
    <text evidence="10">The sequence shown here is derived from an EMBL/GenBank/DDBJ whole genome shotgun (WGS) entry which is preliminary data.</text>
</comment>
<dbReference type="InterPro" id="IPR036097">
    <property type="entry name" value="HisK_dim/P_sf"/>
</dbReference>
<comment type="catalytic activity">
    <reaction evidence="1">
        <text>ATP + protein L-histidine = ADP + protein N-phospho-L-histidine.</text>
        <dbReference type="EC" id="2.7.13.3"/>
    </reaction>
</comment>
<keyword evidence="3" id="KW-0597">Phosphoprotein</keyword>
<evidence type="ECO:0000256" key="5">
    <source>
        <dbReference type="ARBA" id="ARBA00022777"/>
    </source>
</evidence>
<evidence type="ECO:0000256" key="6">
    <source>
        <dbReference type="ARBA" id="ARBA00023012"/>
    </source>
</evidence>
<dbReference type="InterPro" id="IPR005467">
    <property type="entry name" value="His_kinase_dom"/>
</dbReference>
<feature type="domain" description="Histidine kinase" evidence="9">
    <location>
        <begin position="216"/>
        <end position="405"/>
    </location>
</feature>
<dbReference type="Pfam" id="PF02518">
    <property type="entry name" value="HATPase_c"/>
    <property type="match status" value="1"/>
</dbReference>
<protein>
    <recommendedName>
        <fullName evidence="2">histidine kinase</fullName>
        <ecNumber evidence="2">2.7.13.3</ecNumber>
    </recommendedName>
</protein>
<dbReference type="GO" id="GO:0000155">
    <property type="term" value="F:phosphorelay sensor kinase activity"/>
    <property type="evidence" value="ECO:0007669"/>
    <property type="project" value="InterPro"/>
</dbReference>
<evidence type="ECO:0000256" key="8">
    <source>
        <dbReference type="SAM" id="Phobius"/>
    </source>
</evidence>
<sequence>MRSLRFVFLILFILFLWLDVTSTIIFLKLRNNMLNLVDSKLFLACSNIAEQVGKGIDYIVLSEMSHRFGLNGVVLMSQDEKIILGTGKIILDYPSIPDSFLFWDYRKMIYKCRTGQYIIASVGENYLRDISRSWKQTIILKILIYVSFVTLGLIFLYGVIPVKRVKEKEQKKDAYLIKSLEEIIKKLKKENAELKKYAEKIKSSEELIEMGRNISTILHEIRNSAGTIIGYSKLIQDREIGERIYREALLLNRVSDSLLLLAKPMTLSKTRINLRELFLDIQLPETIDLNLRCKKSITVKGDYDLLRRAFENIILNAVNAMDERGKIFITVREEEKLVRISIRDTGKGIDEEGLEEVFKMFHTGEGRGIGIGLWLTKKIIDAHGGEIEIKSKKGKGTTVIVRLPL</sequence>
<keyword evidence="8" id="KW-1133">Transmembrane helix</keyword>
<dbReference type="SUPFAM" id="SSF55874">
    <property type="entry name" value="ATPase domain of HSP90 chaperone/DNA topoisomerase II/histidine kinase"/>
    <property type="match status" value="1"/>
</dbReference>
<feature type="coiled-coil region" evidence="7">
    <location>
        <begin position="177"/>
        <end position="207"/>
    </location>
</feature>
<dbReference type="InterPro" id="IPR003594">
    <property type="entry name" value="HATPase_dom"/>
</dbReference>
<evidence type="ECO:0000256" key="7">
    <source>
        <dbReference type="SAM" id="Coils"/>
    </source>
</evidence>
<dbReference type="PRINTS" id="PR00344">
    <property type="entry name" value="BCTRLSENSOR"/>
</dbReference>
<gene>
    <name evidence="10" type="ORF">ENF18_08295</name>
</gene>
<keyword evidence="6" id="KW-0902">Two-component regulatory system</keyword>
<dbReference type="InterPro" id="IPR003661">
    <property type="entry name" value="HisK_dim/P_dom"/>
</dbReference>
<feature type="transmembrane region" description="Helical" evidence="8">
    <location>
        <begin position="138"/>
        <end position="160"/>
    </location>
</feature>
<reference evidence="10" key="1">
    <citation type="journal article" date="2020" name="mSystems">
        <title>Genome- and Community-Level Interaction Insights into Carbon Utilization and Element Cycling Functions of Hydrothermarchaeota in Hydrothermal Sediment.</title>
        <authorList>
            <person name="Zhou Z."/>
            <person name="Liu Y."/>
            <person name="Xu W."/>
            <person name="Pan J."/>
            <person name="Luo Z.H."/>
            <person name="Li M."/>
        </authorList>
    </citation>
    <scope>NUCLEOTIDE SEQUENCE [LARGE SCALE GENOMIC DNA]</scope>
    <source>
        <strain evidence="10">HyVt-102</strain>
    </source>
</reference>
<dbReference type="SMART" id="SM00388">
    <property type="entry name" value="HisKA"/>
    <property type="match status" value="1"/>
</dbReference>
<keyword evidence="4" id="KW-0808">Transferase</keyword>